<evidence type="ECO:0000313" key="3">
    <source>
        <dbReference type="Proteomes" id="UP001458415"/>
    </source>
</evidence>
<proteinExistence type="predicted"/>
<protein>
    <submittedName>
        <fullName evidence="2">Uncharacterized protein</fullName>
    </submittedName>
</protein>
<comment type="caution">
    <text evidence="2">The sequence shown here is derived from an EMBL/GenBank/DDBJ whole genome shotgun (WGS) entry which is preliminary data.</text>
</comment>
<gene>
    <name evidence="2" type="ORF">ABT317_13740</name>
</gene>
<reference evidence="2 3" key="1">
    <citation type="submission" date="2024-06" db="EMBL/GenBank/DDBJ databases">
        <title>The Natural Products Discovery Center: Release of the First 8490 Sequenced Strains for Exploring Actinobacteria Biosynthetic Diversity.</title>
        <authorList>
            <person name="Kalkreuter E."/>
            <person name="Kautsar S.A."/>
            <person name="Yang D."/>
            <person name="Bader C.D."/>
            <person name="Teijaro C.N."/>
            <person name="Fluegel L."/>
            <person name="Davis C.M."/>
            <person name="Simpson J.R."/>
            <person name="Lauterbach L."/>
            <person name="Steele A.D."/>
            <person name="Gui C."/>
            <person name="Meng S."/>
            <person name="Li G."/>
            <person name="Viehrig K."/>
            <person name="Ye F."/>
            <person name="Su P."/>
            <person name="Kiefer A.F."/>
            <person name="Nichols A."/>
            <person name="Cepeda A.J."/>
            <person name="Yan W."/>
            <person name="Fan B."/>
            <person name="Jiang Y."/>
            <person name="Adhikari A."/>
            <person name="Zheng C.-J."/>
            <person name="Schuster L."/>
            <person name="Cowan T.M."/>
            <person name="Smanski M.J."/>
            <person name="Chevrette M.G."/>
            <person name="De Carvalho L.P.S."/>
            <person name="Shen B."/>
        </authorList>
    </citation>
    <scope>NUCLEOTIDE SEQUENCE [LARGE SCALE GENOMIC DNA]</scope>
    <source>
        <strain evidence="2 3">NPDC000634</strain>
    </source>
</reference>
<dbReference type="Proteomes" id="UP001458415">
    <property type="component" value="Unassembled WGS sequence"/>
</dbReference>
<evidence type="ECO:0000256" key="1">
    <source>
        <dbReference type="SAM" id="MobiDB-lite"/>
    </source>
</evidence>
<name>A0ABV1W1I7_9ACTN</name>
<dbReference type="EMBL" id="JBEPCU010000188">
    <property type="protein sequence ID" value="MER6978045.1"/>
    <property type="molecule type" value="Genomic_DNA"/>
</dbReference>
<evidence type="ECO:0000313" key="2">
    <source>
        <dbReference type="EMBL" id="MER6978045.1"/>
    </source>
</evidence>
<keyword evidence="3" id="KW-1185">Reference proteome</keyword>
<dbReference type="RefSeq" id="WP_086731103.1">
    <property type="nucleotide sequence ID" value="NZ_MUBM01000500.1"/>
</dbReference>
<accession>A0ABV1W1I7</accession>
<feature type="region of interest" description="Disordered" evidence="1">
    <location>
        <begin position="1"/>
        <end position="22"/>
    </location>
</feature>
<organism evidence="2 3">
    <name type="scientific">Streptomyces carpinensis</name>
    <dbReference type="NCBI Taxonomy" id="66369"/>
    <lineage>
        <taxon>Bacteria</taxon>
        <taxon>Bacillati</taxon>
        <taxon>Actinomycetota</taxon>
        <taxon>Actinomycetes</taxon>
        <taxon>Kitasatosporales</taxon>
        <taxon>Streptomycetaceae</taxon>
        <taxon>Streptomyces</taxon>
    </lineage>
</organism>
<sequence length="82" mass="8783">MDTTQPLPVVGGRSDIHAGQHTSTAHTHRLRLYGALDAVCVPLAAADIQAVFQLAELDCVTVHAVIDWITTARTLPPLPHPI</sequence>